<dbReference type="InterPro" id="IPR031736">
    <property type="entry name" value="REXO1-like_dom"/>
</dbReference>
<dbReference type="PANTHER" id="PTHR12801">
    <property type="entry name" value="RNA EXONUCLEASE REXO1 / RECO3 FAMILY MEMBER-RELATED"/>
    <property type="match status" value="1"/>
</dbReference>
<reference evidence="8" key="2">
    <citation type="submission" date="2025-08" db="UniProtKB">
        <authorList>
            <consortium name="Ensembl"/>
        </authorList>
    </citation>
    <scope>IDENTIFICATION</scope>
</reference>
<keyword evidence="4" id="KW-0378">Hydrolase</keyword>
<keyword evidence="5" id="KW-0269">Exonuclease</keyword>
<evidence type="ECO:0000256" key="5">
    <source>
        <dbReference type="ARBA" id="ARBA00022839"/>
    </source>
</evidence>
<gene>
    <name evidence="8" type="primary">LOC115947418</name>
</gene>
<dbReference type="Ensembl" id="ENSMUNT00000006005.2">
    <property type="protein sequence ID" value="ENSMUNP00000005160.1"/>
    <property type="gene ID" value="ENSMUNG00000004259.2"/>
</dbReference>
<name>A0A8C6IXR8_MELUD</name>
<reference evidence="8" key="1">
    <citation type="submission" date="2020-03" db="EMBL/GenBank/DDBJ databases">
        <title>Melopsittacus undulatus (budgerigar) genome, bMelUnd1, maternal haplotype with Z.</title>
        <authorList>
            <person name="Gedman G."/>
            <person name="Mountcastle J."/>
            <person name="Haase B."/>
            <person name="Formenti G."/>
            <person name="Wright T."/>
            <person name="Apodaca J."/>
            <person name="Pelan S."/>
            <person name="Chow W."/>
            <person name="Rhie A."/>
            <person name="Howe K."/>
            <person name="Fedrigo O."/>
            <person name="Jarvis E.D."/>
        </authorList>
    </citation>
    <scope>NUCLEOTIDE SEQUENCE [LARGE SCALE GENOMIC DNA]</scope>
</reference>
<evidence type="ECO:0000256" key="1">
    <source>
        <dbReference type="ARBA" id="ARBA00004123"/>
    </source>
</evidence>
<comment type="subcellular location">
    <subcellularLocation>
        <location evidence="1">Nucleus</location>
    </subcellularLocation>
</comment>
<keyword evidence="6" id="KW-0539">Nucleus</keyword>
<reference evidence="8" key="3">
    <citation type="submission" date="2025-09" db="UniProtKB">
        <authorList>
            <consortium name="Ensembl"/>
        </authorList>
    </citation>
    <scope>IDENTIFICATION</scope>
</reference>
<sequence length="874" mass="97490">MRPAGCFGVPRHSFSRGPAQRPRSSNPRRRNPHRAAQRRESPRAAQQPGSAGRQREDGEACLTRGSWDPPGLTACRFPGLPSEANEDENAKQQFNPTIPPCGNRGGNSKMPPFKSGCAITKMPRNSFPVKPEFELSDSDNVSELVIDLPSEVPNKKPRIRKNCRNANRDKELAAVTCAGKLHDDIIADILWNREDKSEEITLQKTSKSLNKLGKLGNVSPKASKICLPDVNTGILKSLGERHALTYSEDKYMSSAASTEASMEKGILKQGNTKTNILVKVFQESTTNEVCVKSRRVRESPLCTGHSSKDGTAIGRPYEEIINTEKEQSIEESGGNDSEKDAYPCSTYYLNKKEIGLGSSTEEAEASGEDTGLSEPDDPLEECRRIFDEFEREAQKKDHNKQAHGRNEALSLLENKVNVPGQKRIAHMAKFDVFNWKRPSVPESRCKVPQETRQRYFTCFLTECVKTCSTVNEAVNKALMEEQSIYDRFGNKKMYLNLAVKTLKKLRDLGQSNNSRSSSGTGSLQSEEEKALTGGALYELLKKYLLTNEQLNECNFPRQHPGKNGSAILTGVKNAGCNAFKRVCCRCGETYAVTSSGTHKRKEECNYHSGGVLKQRVPGGVEKRYSCCERVVGSPGCQIAKLHVHDGRREKLEGFMKTLIKSPPLDGTHDVYALNCEMCYTTHGLELTRVTVVDPKLQVVYDVFVKPDGKVVDCDRRLSGVKENDLKNTTTTLRAVQAVLLNLFSVDTILIGHNLENDFFVLKLIHDMVVDTSVVFPHPLGLPHKRTLGSLTADYLKRIHQDDDCPVFWLCLLLTTKGESKTHVEPMLKNVKKEKVWKTFLNHQTQKTSRTDNVLLACTGVLLTQQVHLQDVTQH</sequence>
<dbReference type="GO" id="GO:0005634">
    <property type="term" value="C:nucleus"/>
    <property type="evidence" value="ECO:0007669"/>
    <property type="project" value="UniProtKB-SubCell"/>
</dbReference>
<feature type="compositionally biased region" description="Basic residues" evidence="7">
    <location>
        <begin position="26"/>
        <end position="36"/>
    </location>
</feature>
<dbReference type="InterPro" id="IPR013520">
    <property type="entry name" value="Ribonucl_H"/>
</dbReference>
<evidence type="ECO:0000256" key="3">
    <source>
        <dbReference type="ARBA" id="ARBA00022722"/>
    </source>
</evidence>
<dbReference type="Proteomes" id="UP000694405">
    <property type="component" value="Chromosome Z"/>
</dbReference>
<dbReference type="Pfam" id="PF15870">
    <property type="entry name" value="EloA-BP1"/>
    <property type="match status" value="2"/>
</dbReference>
<dbReference type="GO" id="GO:0004527">
    <property type="term" value="F:exonuclease activity"/>
    <property type="evidence" value="ECO:0007669"/>
    <property type="project" value="UniProtKB-KW"/>
</dbReference>
<proteinExistence type="inferred from homology"/>
<organism evidence="8 9">
    <name type="scientific">Melopsittacus undulatus</name>
    <name type="common">Budgerigar</name>
    <name type="synonym">Psittacus undulatus</name>
    <dbReference type="NCBI Taxonomy" id="13146"/>
    <lineage>
        <taxon>Eukaryota</taxon>
        <taxon>Metazoa</taxon>
        <taxon>Chordata</taxon>
        <taxon>Craniata</taxon>
        <taxon>Vertebrata</taxon>
        <taxon>Euteleostomi</taxon>
        <taxon>Archelosauria</taxon>
        <taxon>Archosauria</taxon>
        <taxon>Dinosauria</taxon>
        <taxon>Saurischia</taxon>
        <taxon>Theropoda</taxon>
        <taxon>Coelurosauria</taxon>
        <taxon>Aves</taxon>
        <taxon>Neognathae</taxon>
        <taxon>Neoaves</taxon>
        <taxon>Telluraves</taxon>
        <taxon>Australaves</taxon>
        <taxon>Psittaciformes</taxon>
        <taxon>Psittaculidae</taxon>
        <taxon>Melopsittacus</taxon>
    </lineage>
</organism>
<feature type="region of interest" description="Disordered" evidence="7">
    <location>
        <begin position="358"/>
        <end position="377"/>
    </location>
</feature>
<evidence type="ECO:0000256" key="7">
    <source>
        <dbReference type="SAM" id="MobiDB-lite"/>
    </source>
</evidence>
<dbReference type="InterPro" id="IPR036397">
    <property type="entry name" value="RNaseH_sf"/>
</dbReference>
<dbReference type="InterPro" id="IPR012337">
    <property type="entry name" value="RNaseH-like_sf"/>
</dbReference>
<dbReference type="InterPro" id="IPR047021">
    <property type="entry name" value="REXO1/3/4-like"/>
</dbReference>
<comment type="similarity">
    <text evidence="2">Belongs to the REXO1/REXO3 family.</text>
</comment>
<evidence type="ECO:0000256" key="2">
    <source>
        <dbReference type="ARBA" id="ARBA00006357"/>
    </source>
</evidence>
<evidence type="ECO:0000313" key="9">
    <source>
        <dbReference type="Proteomes" id="UP000694405"/>
    </source>
</evidence>
<dbReference type="Gene3D" id="3.30.420.10">
    <property type="entry name" value="Ribonuclease H-like superfamily/Ribonuclease H"/>
    <property type="match status" value="1"/>
</dbReference>
<keyword evidence="3" id="KW-0540">Nuclease</keyword>
<dbReference type="CDD" id="cd06145">
    <property type="entry name" value="REX1_like"/>
    <property type="match status" value="1"/>
</dbReference>
<dbReference type="SMART" id="SM00479">
    <property type="entry name" value="EXOIII"/>
    <property type="match status" value="1"/>
</dbReference>
<evidence type="ECO:0000256" key="4">
    <source>
        <dbReference type="ARBA" id="ARBA00022801"/>
    </source>
</evidence>
<protein>
    <submittedName>
        <fullName evidence="8">Uncharacterized protein</fullName>
    </submittedName>
</protein>
<accession>A0A8C6IXR8</accession>
<dbReference type="InterPro" id="IPR034922">
    <property type="entry name" value="REX1-like_exo"/>
</dbReference>
<dbReference type="PANTHER" id="PTHR12801:SF152">
    <property type="entry name" value="EXONUCLEASE DOMAIN-CONTAINING PROTEIN"/>
    <property type="match status" value="1"/>
</dbReference>
<feature type="region of interest" description="Disordered" evidence="7">
    <location>
        <begin position="1"/>
        <end position="106"/>
    </location>
</feature>
<dbReference type="GO" id="GO:0003676">
    <property type="term" value="F:nucleic acid binding"/>
    <property type="evidence" value="ECO:0007669"/>
    <property type="project" value="InterPro"/>
</dbReference>
<evidence type="ECO:0000256" key="6">
    <source>
        <dbReference type="ARBA" id="ARBA00023242"/>
    </source>
</evidence>
<keyword evidence="9" id="KW-1185">Reference proteome</keyword>
<dbReference type="AlphaFoldDB" id="A0A8C6IXR8"/>
<dbReference type="SUPFAM" id="SSF53098">
    <property type="entry name" value="Ribonuclease H-like"/>
    <property type="match status" value="1"/>
</dbReference>
<evidence type="ECO:0000313" key="8">
    <source>
        <dbReference type="Ensembl" id="ENSMUNP00000005160.1"/>
    </source>
</evidence>